<dbReference type="Proteomes" id="UP000306050">
    <property type="component" value="Chromosome SGRAM_18"/>
</dbReference>
<feature type="compositionally biased region" description="Polar residues" evidence="1">
    <location>
        <begin position="202"/>
        <end position="230"/>
    </location>
</feature>
<keyword evidence="4" id="KW-1185">Reference proteome</keyword>
<feature type="compositionally biased region" description="Low complexity" evidence="1">
    <location>
        <begin position="825"/>
        <end position="834"/>
    </location>
</feature>
<feature type="region of interest" description="Disordered" evidence="1">
    <location>
        <begin position="414"/>
        <end position="501"/>
    </location>
</feature>
<feature type="region of interest" description="Disordered" evidence="1">
    <location>
        <begin position="534"/>
        <end position="575"/>
    </location>
</feature>
<evidence type="ECO:0000256" key="1">
    <source>
        <dbReference type="SAM" id="MobiDB-lite"/>
    </source>
</evidence>
<dbReference type="GeneID" id="40725776"/>
<feature type="region of interest" description="Disordered" evidence="1">
    <location>
        <begin position="197"/>
        <end position="240"/>
    </location>
</feature>
<feature type="compositionally biased region" description="Polar residues" evidence="1">
    <location>
        <begin position="561"/>
        <end position="575"/>
    </location>
</feature>
<dbReference type="PANTHER" id="PTHR43830">
    <property type="entry name" value="PROTEIN PSP1"/>
    <property type="match status" value="1"/>
</dbReference>
<dbReference type="AlphaFoldDB" id="A0A4U7KUD1"/>
<evidence type="ECO:0000259" key="2">
    <source>
        <dbReference type="PROSITE" id="PS51411"/>
    </source>
</evidence>
<reference evidence="3 4" key="1">
    <citation type="submission" date="2019-05" db="EMBL/GenBank/DDBJ databases">
        <title>Sporisorium graminicola CBS 10092 draft sequencing and annotation.</title>
        <authorList>
            <person name="Solano-Gonzalez S."/>
            <person name="Caddick M.X."/>
            <person name="Darby A."/>
        </authorList>
    </citation>
    <scope>NUCLEOTIDE SEQUENCE [LARGE SCALE GENOMIC DNA]</scope>
    <source>
        <strain evidence="3 4">CBS 10092</strain>
    </source>
</reference>
<dbReference type="InterPro" id="IPR047767">
    <property type="entry name" value="PSP1-like"/>
</dbReference>
<evidence type="ECO:0000313" key="3">
    <source>
        <dbReference type="EMBL" id="TKY88171.1"/>
    </source>
</evidence>
<feature type="compositionally biased region" description="Basic and acidic residues" evidence="1">
    <location>
        <begin position="443"/>
        <end position="457"/>
    </location>
</feature>
<feature type="region of interest" description="Disordered" evidence="1">
    <location>
        <begin position="1"/>
        <end position="157"/>
    </location>
</feature>
<feature type="domain" description="PSP1 C-terminal" evidence="2">
    <location>
        <begin position="859"/>
        <end position="944"/>
    </location>
</feature>
<dbReference type="EMBL" id="SRRM01000010">
    <property type="protein sequence ID" value="TKY88171.1"/>
    <property type="molecule type" value="Genomic_DNA"/>
</dbReference>
<comment type="caution">
    <text evidence="3">The sequence shown here is derived from an EMBL/GenBank/DDBJ whole genome shotgun (WGS) entry which is preliminary data.</text>
</comment>
<feature type="compositionally biased region" description="Polar residues" evidence="1">
    <location>
        <begin position="479"/>
        <end position="501"/>
    </location>
</feature>
<feature type="compositionally biased region" description="Polar residues" evidence="1">
    <location>
        <begin position="83"/>
        <end position="98"/>
    </location>
</feature>
<dbReference type="PANTHER" id="PTHR43830:SF3">
    <property type="entry name" value="PROTEIN PSP1"/>
    <property type="match status" value="1"/>
</dbReference>
<feature type="region of interest" description="Disordered" evidence="1">
    <location>
        <begin position="811"/>
        <end position="842"/>
    </location>
</feature>
<gene>
    <name evidence="3" type="ORF">EX895_002881</name>
</gene>
<feature type="region of interest" description="Disordered" evidence="1">
    <location>
        <begin position="673"/>
        <end position="702"/>
    </location>
</feature>
<dbReference type="GO" id="GO:0005737">
    <property type="term" value="C:cytoplasm"/>
    <property type="evidence" value="ECO:0007669"/>
    <property type="project" value="TreeGrafter"/>
</dbReference>
<dbReference type="NCBIfam" id="NF041131">
    <property type="entry name" value="RicT_YaaT_fam"/>
    <property type="match status" value="1"/>
</dbReference>
<proteinExistence type="predicted"/>
<dbReference type="InterPro" id="IPR007557">
    <property type="entry name" value="PSP1_C"/>
</dbReference>
<dbReference type="RefSeq" id="XP_029740156.1">
    <property type="nucleotide sequence ID" value="XM_029883479.1"/>
</dbReference>
<dbReference type="Pfam" id="PF04468">
    <property type="entry name" value="PSP1"/>
    <property type="match status" value="1"/>
</dbReference>
<sequence length="953" mass="99155">MTERIEQTQARAMQIGATDSSVSAKSFAQVQRHSYASSPGSSPTPSNPSHPASLNGDDARHGTSPATSVDVPSMPPAGLKLDLSSSGTQSRLEQQASLSRAGVARSPHPLDVSQESRSSLAARSGGILATMQEEDGPAFSDSRRGSTLGFDRDSSYSHMEQTMRASRHRSASSAAALALHSSAGPLVDRWSKNAAGRITPASGMSSRNIWEGPSNDSMVSNTSPKPNSGMPQRPIPPLQRGFSASFVRSSKPEPASPSTFLSSPAGFPDLGFDFFDPSLRTSRASVHGATTTSPFGAVPDLPQLSSHPETTAAQDIVGEDQQRLLAGTESRRHSVAGMGPNREAAGVIGGHRRAIGFDVADSYGREGNGAWPRAGNHRRDRSVSSVIPGFNPFAGSSLALSVDDLAGDFQFDATSRNDTRRSDVSSGSAPDASPYAASMSPALDERGFGSFEARSDGLNESPHARGSRSSGGGGGRDSLSASWDTMTPSQMAARSPGESQRTLAEMTWQLRQISIGEGDLRARPHFQGVTSIFDSQAEGTRTVRGSPGTSPAGAHGAGVEASTSTGRGLSAQAKSFTSASQARAANAPDRLDVGGYPGVGPVEVPFYGYAGPALVQSGRIVPQMAGAPPFLPPQQMPASFGTTVTGGLPGLGPRPSMSTSSNDLTFSSLAALGPMPPSSMGPPGGLGGAGVGSLSSAGTTSELQDLGKGVPLSTLSKDTPLYIVEFKQGRTDLFFRSKLPSQSPSNRDRESIGRGDLVIVEADRGKDLGTVVNDNITVEQVQALLAHQSDLTIGTAAGGGGAAAATAAGWLGGSSTRDETSSNASGLSGSPTSTMGGGSQAPTSMNAMAARPMRTINPKRLFTKATAADTSTLYSKAQDEERALQLCVSKVMQRGLPMSVVAAEMQWDRRKLTFYYTASMRVDFRDLVKELFRLYKTRIWMCHLGHPSGAGMG</sequence>
<evidence type="ECO:0000313" key="4">
    <source>
        <dbReference type="Proteomes" id="UP000306050"/>
    </source>
</evidence>
<accession>A0A4U7KUD1</accession>
<dbReference type="PROSITE" id="PS51411">
    <property type="entry name" value="PSP1_C"/>
    <property type="match status" value="1"/>
</dbReference>
<organism evidence="3 4">
    <name type="scientific">Sporisorium graminicola</name>
    <dbReference type="NCBI Taxonomy" id="280036"/>
    <lineage>
        <taxon>Eukaryota</taxon>
        <taxon>Fungi</taxon>
        <taxon>Dikarya</taxon>
        <taxon>Basidiomycota</taxon>
        <taxon>Ustilaginomycotina</taxon>
        <taxon>Ustilaginomycetes</taxon>
        <taxon>Ustilaginales</taxon>
        <taxon>Ustilaginaceae</taxon>
        <taxon>Sporisorium</taxon>
    </lineage>
</organism>
<dbReference type="KEGG" id="sgra:EX895_002881"/>
<feature type="compositionally biased region" description="Low complexity" evidence="1">
    <location>
        <begin position="34"/>
        <end position="53"/>
    </location>
</feature>
<feature type="compositionally biased region" description="Gly residues" evidence="1">
    <location>
        <begin position="682"/>
        <end position="691"/>
    </location>
</feature>
<feature type="region of interest" description="Disordered" evidence="1">
    <location>
        <begin position="290"/>
        <end position="310"/>
    </location>
</feature>
<name>A0A4U7KUD1_9BASI</name>
<dbReference type="OrthoDB" id="243127at2759"/>
<feature type="compositionally biased region" description="Polar residues" evidence="1">
    <location>
        <begin position="7"/>
        <end position="32"/>
    </location>
</feature>
<protein>
    <recommendedName>
        <fullName evidence="2">PSP1 C-terminal domain-containing protein</fullName>
    </recommendedName>
</protein>